<comment type="similarity">
    <text evidence="1">Belongs to the AHA1 family.</text>
</comment>
<dbReference type="CDD" id="cd07814">
    <property type="entry name" value="SRPBCC_CalC_Aha1-like"/>
    <property type="match status" value="1"/>
</dbReference>
<evidence type="ECO:0000256" key="1">
    <source>
        <dbReference type="ARBA" id="ARBA00006817"/>
    </source>
</evidence>
<protein>
    <submittedName>
        <fullName evidence="3">SRPBCC domain-containing protein</fullName>
    </submittedName>
</protein>
<proteinExistence type="inferred from homology"/>
<reference evidence="3 4" key="1">
    <citation type="submission" date="2019-04" db="EMBL/GenBank/DDBJ databases">
        <title>Niastella caeni sp. nov., isolated from activated sludge.</title>
        <authorList>
            <person name="Sheng M."/>
        </authorList>
    </citation>
    <scope>NUCLEOTIDE SEQUENCE [LARGE SCALE GENOMIC DNA]</scope>
    <source>
        <strain evidence="3 4">HX-2-15</strain>
    </source>
</reference>
<accession>A0A4S8I079</accession>
<dbReference type="RefSeq" id="WP_136575042.1">
    <property type="nucleotide sequence ID" value="NZ_STFF01000001.1"/>
</dbReference>
<evidence type="ECO:0000313" key="3">
    <source>
        <dbReference type="EMBL" id="THU40549.1"/>
    </source>
</evidence>
<gene>
    <name evidence="3" type="ORF">FAM09_00090</name>
</gene>
<dbReference type="InterPro" id="IPR023393">
    <property type="entry name" value="START-like_dom_sf"/>
</dbReference>
<dbReference type="EMBL" id="STFF01000001">
    <property type="protein sequence ID" value="THU40549.1"/>
    <property type="molecule type" value="Genomic_DNA"/>
</dbReference>
<keyword evidence="4" id="KW-1185">Reference proteome</keyword>
<dbReference type="Proteomes" id="UP000306918">
    <property type="component" value="Unassembled WGS sequence"/>
</dbReference>
<sequence>MQKEINHEWIYEQSPTEVWEYLTQAELIALWLMPNNFKLELGHEFQFTTKPMPELELDGVFHCKVLEIETYRKLLYSWKGGSGNGIYTLNTICEWTLEQYGKGTKLKLKHSGFKEHNTEIFIGMTDGWLKLAEKMLAHINTQK</sequence>
<dbReference type="Gene3D" id="3.30.530.20">
    <property type="match status" value="1"/>
</dbReference>
<dbReference type="InterPro" id="IPR013538">
    <property type="entry name" value="ASHA1/2-like_C"/>
</dbReference>
<evidence type="ECO:0000259" key="2">
    <source>
        <dbReference type="Pfam" id="PF08327"/>
    </source>
</evidence>
<evidence type="ECO:0000313" key="4">
    <source>
        <dbReference type="Proteomes" id="UP000306918"/>
    </source>
</evidence>
<comment type="caution">
    <text evidence="3">The sequence shown here is derived from an EMBL/GenBank/DDBJ whole genome shotgun (WGS) entry which is preliminary data.</text>
</comment>
<organism evidence="3 4">
    <name type="scientific">Niastella caeni</name>
    <dbReference type="NCBI Taxonomy" id="2569763"/>
    <lineage>
        <taxon>Bacteria</taxon>
        <taxon>Pseudomonadati</taxon>
        <taxon>Bacteroidota</taxon>
        <taxon>Chitinophagia</taxon>
        <taxon>Chitinophagales</taxon>
        <taxon>Chitinophagaceae</taxon>
        <taxon>Niastella</taxon>
    </lineage>
</organism>
<dbReference type="OrthoDB" id="2355173at2"/>
<dbReference type="AlphaFoldDB" id="A0A4S8I079"/>
<name>A0A4S8I079_9BACT</name>
<feature type="domain" description="Activator of Hsp90 ATPase homologue 1/2-like C-terminal" evidence="2">
    <location>
        <begin position="14"/>
        <end position="135"/>
    </location>
</feature>
<dbReference type="Pfam" id="PF08327">
    <property type="entry name" value="AHSA1"/>
    <property type="match status" value="1"/>
</dbReference>
<dbReference type="SUPFAM" id="SSF55961">
    <property type="entry name" value="Bet v1-like"/>
    <property type="match status" value="1"/>
</dbReference>